<dbReference type="Proteomes" id="UP001209257">
    <property type="component" value="Unassembled WGS sequence"/>
</dbReference>
<protein>
    <recommendedName>
        <fullName evidence="3">Lipoprotein</fullName>
    </recommendedName>
</protein>
<evidence type="ECO:0000313" key="2">
    <source>
        <dbReference type="Proteomes" id="UP001209257"/>
    </source>
</evidence>
<evidence type="ECO:0008006" key="3">
    <source>
        <dbReference type="Google" id="ProtNLM"/>
    </source>
</evidence>
<dbReference type="RefSeq" id="WP_262991681.1">
    <property type="nucleotide sequence ID" value="NZ_JAOTJC010000002.1"/>
</dbReference>
<name>A0ABT2VL44_9ALTE</name>
<accession>A0ABT2VL44</accession>
<dbReference type="EMBL" id="JAOTJC010000002">
    <property type="protein sequence ID" value="MCU7552986.1"/>
    <property type="molecule type" value="Genomic_DNA"/>
</dbReference>
<sequence>MHKEMVLVGVLVLAGCSATPQQLVYETVENAAQKQRDDMEGVGNITPARSDRSNGEYLTVGFIQAALNALFGNRES</sequence>
<reference evidence="2" key="1">
    <citation type="submission" date="2023-07" db="EMBL/GenBank/DDBJ databases">
        <title>Study on multiphase classification of strain Alteromonas salexigens isolated from the Yellow Sea.</title>
        <authorList>
            <person name="Sun L."/>
        </authorList>
    </citation>
    <scope>NUCLEOTIDE SEQUENCE [LARGE SCALE GENOMIC DNA]</scope>
    <source>
        <strain evidence="2">ASW11-19</strain>
    </source>
</reference>
<proteinExistence type="predicted"/>
<evidence type="ECO:0000313" key="1">
    <source>
        <dbReference type="EMBL" id="MCU7552986.1"/>
    </source>
</evidence>
<comment type="caution">
    <text evidence="1">The sequence shown here is derived from an EMBL/GenBank/DDBJ whole genome shotgun (WGS) entry which is preliminary data.</text>
</comment>
<gene>
    <name evidence="1" type="ORF">OCL06_00070</name>
</gene>
<keyword evidence="2" id="KW-1185">Reference proteome</keyword>
<dbReference type="PROSITE" id="PS51257">
    <property type="entry name" value="PROKAR_LIPOPROTEIN"/>
    <property type="match status" value="1"/>
</dbReference>
<organism evidence="1 2">
    <name type="scientific">Alteromonas salexigens</name>
    <dbReference type="NCBI Taxonomy" id="2982530"/>
    <lineage>
        <taxon>Bacteria</taxon>
        <taxon>Pseudomonadati</taxon>
        <taxon>Pseudomonadota</taxon>
        <taxon>Gammaproteobacteria</taxon>
        <taxon>Alteromonadales</taxon>
        <taxon>Alteromonadaceae</taxon>
        <taxon>Alteromonas/Salinimonas group</taxon>
        <taxon>Alteromonas</taxon>
    </lineage>
</organism>